<comment type="similarity">
    <text evidence="1">Belongs to the TUB family.</text>
</comment>
<dbReference type="Pfam" id="PF01167">
    <property type="entry name" value="Tub"/>
    <property type="match status" value="1"/>
</dbReference>
<comment type="caution">
    <text evidence="4">The sequence shown here is derived from an EMBL/GenBank/DDBJ whole genome shotgun (WGS) entry which is preliminary data.</text>
</comment>
<dbReference type="InterPro" id="IPR025659">
    <property type="entry name" value="Tubby-like_C"/>
</dbReference>
<dbReference type="Proteomes" id="UP000266841">
    <property type="component" value="Unassembled WGS sequence"/>
</dbReference>
<evidence type="ECO:0000259" key="3">
    <source>
        <dbReference type="Pfam" id="PF01167"/>
    </source>
</evidence>
<evidence type="ECO:0000256" key="2">
    <source>
        <dbReference type="SAM" id="MobiDB-lite"/>
    </source>
</evidence>
<feature type="region of interest" description="Disordered" evidence="2">
    <location>
        <begin position="205"/>
        <end position="247"/>
    </location>
</feature>
<feature type="compositionally biased region" description="Low complexity" evidence="2">
    <location>
        <begin position="205"/>
        <end position="245"/>
    </location>
</feature>
<reference evidence="4 5" key="1">
    <citation type="journal article" date="2012" name="Genome Biol.">
        <title>Genome and low-iron response of an oceanic diatom adapted to chronic iron limitation.</title>
        <authorList>
            <person name="Lommer M."/>
            <person name="Specht M."/>
            <person name="Roy A.S."/>
            <person name="Kraemer L."/>
            <person name="Andreson R."/>
            <person name="Gutowska M.A."/>
            <person name="Wolf J."/>
            <person name="Bergner S.V."/>
            <person name="Schilhabel M.B."/>
            <person name="Klostermeier U.C."/>
            <person name="Beiko R.G."/>
            <person name="Rosenstiel P."/>
            <person name="Hippler M."/>
            <person name="Laroche J."/>
        </authorList>
    </citation>
    <scope>NUCLEOTIDE SEQUENCE [LARGE SCALE GENOMIC DNA]</scope>
    <source>
        <strain evidence="4 5">CCMP1005</strain>
    </source>
</reference>
<dbReference type="eggNOG" id="KOG2502">
    <property type="taxonomic scope" value="Eukaryota"/>
</dbReference>
<dbReference type="PANTHER" id="PTHR16517:SF7">
    <property type="entry name" value="PROTEIN KING TUBBY"/>
    <property type="match status" value="1"/>
</dbReference>
<evidence type="ECO:0000313" key="5">
    <source>
        <dbReference type="Proteomes" id="UP000266841"/>
    </source>
</evidence>
<dbReference type="Gene3D" id="3.20.90.10">
    <property type="entry name" value="Tubby Protein, Chain A"/>
    <property type="match status" value="1"/>
</dbReference>
<evidence type="ECO:0000256" key="1">
    <source>
        <dbReference type="ARBA" id="ARBA00007129"/>
    </source>
</evidence>
<dbReference type="EMBL" id="AGNL01018996">
    <property type="protein sequence ID" value="EJK62278.1"/>
    <property type="molecule type" value="Genomic_DNA"/>
</dbReference>
<feature type="region of interest" description="Disordered" evidence="2">
    <location>
        <begin position="362"/>
        <end position="460"/>
    </location>
</feature>
<evidence type="ECO:0000313" key="4">
    <source>
        <dbReference type="EMBL" id="EJK62278.1"/>
    </source>
</evidence>
<feature type="compositionally biased region" description="Basic and acidic residues" evidence="2">
    <location>
        <begin position="362"/>
        <end position="382"/>
    </location>
</feature>
<proteinExistence type="inferred from homology"/>
<dbReference type="PANTHER" id="PTHR16517">
    <property type="entry name" value="TUBBY-RELATED"/>
    <property type="match status" value="1"/>
</dbReference>
<dbReference type="InterPro" id="IPR000007">
    <property type="entry name" value="Tubby_C"/>
</dbReference>
<dbReference type="OrthoDB" id="8775810at2759"/>
<organism evidence="4 5">
    <name type="scientific">Thalassiosira oceanica</name>
    <name type="common">Marine diatom</name>
    <dbReference type="NCBI Taxonomy" id="159749"/>
    <lineage>
        <taxon>Eukaryota</taxon>
        <taxon>Sar</taxon>
        <taxon>Stramenopiles</taxon>
        <taxon>Ochrophyta</taxon>
        <taxon>Bacillariophyta</taxon>
        <taxon>Coscinodiscophyceae</taxon>
        <taxon>Thalassiosirophycidae</taxon>
        <taxon>Thalassiosirales</taxon>
        <taxon>Thalassiosiraceae</taxon>
        <taxon>Thalassiosira</taxon>
    </lineage>
</organism>
<protein>
    <recommendedName>
        <fullName evidence="3">Tubby C-terminal domain-containing protein</fullName>
    </recommendedName>
</protein>
<gene>
    <name evidence="4" type="ORF">THAOC_17115</name>
</gene>
<accession>K0S854</accession>
<name>K0S854_THAOC</name>
<sequence>MMSHFFVPEWIPIESALWISKDFREESAQGISIRVALAGAKRRLVYLMMCAGRGDQRSFDIESPRLDGVRKIRRHGHKPPESGELCPAIRVDEDGFLRYRLAVETILAVKVIIPRMYRWSLAPLGGSSATIQTYNANVDGENRRQKCSDDSASDEPTMSFDHFQSNVCWNGVRGEMADDASIASFRSLSANAGRSLNDVSRSSLMLRRQQQQRGSSPSSGRRVVGRGTAPGQSSSRPSTSSSSRRNYLNIMDDVRAWEEAKARERVEARLREEEAKREEDAREREARARAAEEEASERAVELERRVAEQRELRQRLAKEQEARIEAAAQLAEMQRLENERLRRELAERERLEAERLAVVKERRRRLEEEEARKANRGEKKEQGGVLAEDATVVSELTDFRSPDSPAGAETAAFKVDDGRGHKIKRSASTRSLQFTGKGNGPKNHGDYSPATGEPQPPPRPFAIASIEDVDFGDPAATRALLMGPCPRRDGVVQLVIRRNKGLKNALSPEYRVYLRLGSGETETFLMTSKKRTFASKTSSYLISMSRNDHDKRSESVLGKLRSNFLGTEYVIYDGGKNPEFDDAYYDESNGSGEVRRELGAVLYAPSTALGAKSPRKMTVCISRVDDESGEPLRVWQPRTNGSDEDRLIPAVKEAREEDKIFCFRNKPPTWSDEAGAYVLNFNGRVTMASVKNFQLLNGEEQVLQFGRVGKDEFSVDVKWPLSLFQAFAVCLSSFDSKLGCD</sequence>
<dbReference type="PRINTS" id="PR01573">
    <property type="entry name" value="SUPERTUBBY"/>
</dbReference>
<feature type="domain" description="Tubby C-terminal" evidence="3">
    <location>
        <begin position="484"/>
        <end position="736"/>
    </location>
</feature>
<keyword evidence="5" id="KW-1185">Reference proteome</keyword>
<dbReference type="AlphaFoldDB" id="K0S854"/>
<dbReference type="SUPFAM" id="SSF54518">
    <property type="entry name" value="Tubby C-terminal domain-like"/>
    <property type="match status" value="1"/>
</dbReference>